<evidence type="ECO:0000313" key="9">
    <source>
        <dbReference type="EMBL" id="VDN07057.1"/>
    </source>
</evidence>
<dbReference type="OMA" id="ESIFDPG"/>
<reference evidence="11" key="1">
    <citation type="submission" date="2017-02" db="UniProtKB">
        <authorList>
            <consortium name="WormBaseParasite"/>
        </authorList>
    </citation>
    <scope>IDENTIFICATION</scope>
</reference>
<dbReference type="Gene3D" id="3.30.457.60">
    <property type="match status" value="1"/>
</dbReference>
<dbReference type="GO" id="GO:0072686">
    <property type="term" value="C:mitotic spindle"/>
    <property type="evidence" value="ECO:0007669"/>
    <property type="project" value="TreeGrafter"/>
</dbReference>
<comment type="subcellular location">
    <subcellularLocation>
        <location evidence="1">Nucleus</location>
    </subcellularLocation>
</comment>
<evidence type="ECO:0000256" key="5">
    <source>
        <dbReference type="ARBA" id="ARBA00023242"/>
    </source>
</evidence>
<feature type="compositionally biased region" description="Basic and acidic residues" evidence="8">
    <location>
        <begin position="269"/>
        <end position="284"/>
    </location>
</feature>
<keyword evidence="3" id="KW-0132">Cell division</keyword>
<dbReference type="PANTHER" id="PTHR23168">
    <property type="entry name" value="MITOTIC SPINDLE ASSEMBLY CHECKPOINT PROTEIN MAD1 MITOTIC ARREST DEFICIENT-LIKE PROTEIN 1"/>
    <property type="match status" value="1"/>
</dbReference>
<evidence type="ECO:0000256" key="4">
    <source>
        <dbReference type="ARBA" id="ARBA00022776"/>
    </source>
</evidence>
<feature type="coiled-coil region" evidence="7">
    <location>
        <begin position="6"/>
        <end position="61"/>
    </location>
</feature>
<keyword evidence="5" id="KW-0539">Nucleus</keyword>
<comment type="similarity">
    <text evidence="2">Belongs to the MAD1 family.</text>
</comment>
<keyword evidence="6" id="KW-0131">Cell cycle</keyword>
<evidence type="ECO:0000256" key="3">
    <source>
        <dbReference type="ARBA" id="ARBA00022618"/>
    </source>
</evidence>
<dbReference type="WBParaSite" id="TCLT_0000943701-mRNA-1">
    <property type="protein sequence ID" value="TCLT_0000943701-mRNA-1"/>
    <property type="gene ID" value="TCLT_0000943701"/>
</dbReference>
<dbReference type="PANTHER" id="PTHR23168:SF0">
    <property type="entry name" value="MITOTIC SPINDLE ASSEMBLY CHECKPOINT PROTEIN MAD1"/>
    <property type="match status" value="1"/>
</dbReference>
<evidence type="ECO:0000256" key="8">
    <source>
        <dbReference type="SAM" id="MobiDB-lite"/>
    </source>
</evidence>
<dbReference type="GO" id="GO:0051315">
    <property type="term" value="P:attachment of mitotic spindle microtubules to kinetochore"/>
    <property type="evidence" value="ECO:0007669"/>
    <property type="project" value="TreeGrafter"/>
</dbReference>
<gene>
    <name evidence="9" type="ORF">TCLT_LOCUS9426</name>
</gene>
<feature type="coiled-coil region" evidence="7">
    <location>
        <begin position="305"/>
        <end position="339"/>
    </location>
</feature>
<dbReference type="GO" id="GO:0000776">
    <property type="term" value="C:kinetochore"/>
    <property type="evidence" value="ECO:0007669"/>
    <property type="project" value="TreeGrafter"/>
</dbReference>
<dbReference type="AlphaFoldDB" id="A0A0N5D8K2"/>
<dbReference type="Pfam" id="PF05557">
    <property type="entry name" value="MAD"/>
    <property type="match status" value="1"/>
</dbReference>
<keyword evidence="10" id="KW-1185">Reference proteome</keyword>
<dbReference type="STRING" id="103827.A0A0N5D8K2"/>
<evidence type="ECO:0000313" key="11">
    <source>
        <dbReference type="WBParaSite" id="TCLT_0000943701-mRNA-1"/>
    </source>
</evidence>
<dbReference type="GO" id="GO:0007094">
    <property type="term" value="P:mitotic spindle assembly checkpoint signaling"/>
    <property type="evidence" value="ECO:0007669"/>
    <property type="project" value="InterPro"/>
</dbReference>
<dbReference type="GO" id="GO:0051301">
    <property type="term" value="P:cell division"/>
    <property type="evidence" value="ECO:0007669"/>
    <property type="project" value="UniProtKB-KW"/>
</dbReference>
<evidence type="ECO:0000256" key="6">
    <source>
        <dbReference type="ARBA" id="ARBA00023306"/>
    </source>
</evidence>
<organism evidence="11">
    <name type="scientific">Thelazia callipaeda</name>
    <name type="common">Oriental eyeworm</name>
    <name type="synonym">Parasitic nematode</name>
    <dbReference type="NCBI Taxonomy" id="103827"/>
    <lineage>
        <taxon>Eukaryota</taxon>
        <taxon>Metazoa</taxon>
        <taxon>Ecdysozoa</taxon>
        <taxon>Nematoda</taxon>
        <taxon>Chromadorea</taxon>
        <taxon>Rhabditida</taxon>
        <taxon>Spirurina</taxon>
        <taxon>Spiruromorpha</taxon>
        <taxon>Thelazioidea</taxon>
        <taxon>Thelaziidae</taxon>
        <taxon>Thelazia</taxon>
    </lineage>
</organism>
<name>A0A0N5D8K2_THECL</name>
<feature type="region of interest" description="Disordered" evidence="8">
    <location>
        <begin position="269"/>
        <end position="301"/>
    </location>
</feature>
<sequence>MFYYSVRQLSIRVRIAEEKVKKYELQSDNLKFTIAQMSKEMDDKQSEMNEMQKAFKEQISNLQDMLSKKKFEDKKDKFDKVISLLQSASETSKIYEPSFMFFDEWKAETANAETQTDDWMKRFIRRAQSTGPLCTAKAAEFSIPKPVINDNREEAWRLSEEIKKLEMEKYLLTTKLKLASNKLEEFKLQEAQKKSLETRLLILSEMNDCLVRENEELKITGGLKSSAENSGIISETQKTCDQISGDQMNGEPSFKIFHMKMNPLEEAHQELLSSDRKREWKESESSSLQNESSSDLDGTVKKKQRTDLMKQIADLEFQLNKAQKENEKALKLQSDLVKKYRAFVTALSGLQIKMKEDDMVEVESIFDPGNCFTFKIYDYGKTISLLETEYATRWTSQIREYLEGRNSTPAFLASVTLILDERAESTTTVSFYPSD</sequence>
<evidence type="ECO:0000256" key="1">
    <source>
        <dbReference type="ARBA" id="ARBA00004123"/>
    </source>
</evidence>
<evidence type="ECO:0000256" key="7">
    <source>
        <dbReference type="SAM" id="Coils"/>
    </source>
</evidence>
<reference evidence="9 10" key="2">
    <citation type="submission" date="2018-11" db="EMBL/GenBank/DDBJ databases">
        <authorList>
            <consortium name="Pathogen Informatics"/>
        </authorList>
    </citation>
    <scope>NUCLEOTIDE SEQUENCE [LARGE SCALE GENOMIC DNA]</scope>
</reference>
<protein>
    <submittedName>
        <fullName evidence="11">Spindle assembly checkpoint component MAD1</fullName>
    </submittedName>
</protein>
<dbReference type="OrthoDB" id="331602at2759"/>
<dbReference type="EMBL" id="UYYF01004795">
    <property type="protein sequence ID" value="VDN07057.1"/>
    <property type="molecule type" value="Genomic_DNA"/>
</dbReference>
<proteinExistence type="inferred from homology"/>
<keyword evidence="4" id="KW-0498">Mitosis</keyword>
<evidence type="ECO:0000256" key="2">
    <source>
        <dbReference type="ARBA" id="ARBA00008029"/>
    </source>
</evidence>
<keyword evidence="7" id="KW-0175">Coiled coil</keyword>
<dbReference type="GO" id="GO:0005635">
    <property type="term" value="C:nuclear envelope"/>
    <property type="evidence" value="ECO:0007669"/>
    <property type="project" value="TreeGrafter"/>
</dbReference>
<accession>A0A0N5D8K2</accession>
<evidence type="ECO:0000313" key="10">
    <source>
        <dbReference type="Proteomes" id="UP000276776"/>
    </source>
</evidence>
<dbReference type="InterPro" id="IPR008672">
    <property type="entry name" value="Mad1"/>
</dbReference>
<dbReference type="Proteomes" id="UP000276776">
    <property type="component" value="Unassembled WGS sequence"/>
</dbReference>